<feature type="transmembrane region" description="Helical" evidence="1">
    <location>
        <begin position="99"/>
        <end position="117"/>
    </location>
</feature>
<comment type="caution">
    <text evidence="2">The sequence shown here is derived from an EMBL/GenBank/DDBJ whole genome shotgun (WGS) entry which is preliminary data.</text>
</comment>
<keyword evidence="1" id="KW-1133">Transmembrane helix</keyword>
<protein>
    <submittedName>
        <fullName evidence="2">Uncharacterized protein</fullName>
    </submittedName>
</protein>
<evidence type="ECO:0000256" key="1">
    <source>
        <dbReference type="SAM" id="Phobius"/>
    </source>
</evidence>
<evidence type="ECO:0000313" key="2">
    <source>
        <dbReference type="EMBL" id="HIW86217.1"/>
    </source>
</evidence>
<keyword evidence="1" id="KW-0812">Transmembrane</keyword>
<dbReference type="AlphaFoldDB" id="A0A9D1UFT5"/>
<feature type="transmembrane region" description="Helical" evidence="1">
    <location>
        <begin position="202"/>
        <end position="227"/>
    </location>
</feature>
<proteinExistence type="predicted"/>
<feature type="transmembrane region" description="Helical" evidence="1">
    <location>
        <begin position="70"/>
        <end position="92"/>
    </location>
</feature>
<reference evidence="2" key="1">
    <citation type="journal article" date="2021" name="PeerJ">
        <title>Extensive microbial diversity within the chicken gut microbiome revealed by metagenomics and culture.</title>
        <authorList>
            <person name="Gilroy R."/>
            <person name="Ravi A."/>
            <person name="Getino M."/>
            <person name="Pursley I."/>
            <person name="Horton D.L."/>
            <person name="Alikhan N.F."/>
            <person name="Baker D."/>
            <person name="Gharbi K."/>
            <person name="Hall N."/>
            <person name="Watson M."/>
            <person name="Adriaenssens E.M."/>
            <person name="Foster-Nyarko E."/>
            <person name="Jarju S."/>
            <person name="Secka A."/>
            <person name="Antonio M."/>
            <person name="Oren A."/>
            <person name="Chaudhuri R.R."/>
            <person name="La Ragione R."/>
            <person name="Hildebrand F."/>
            <person name="Pallen M.J."/>
        </authorList>
    </citation>
    <scope>NUCLEOTIDE SEQUENCE</scope>
    <source>
        <strain evidence="2">421</strain>
    </source>
</reference>
<feature type="transmembrane region" description="Helical" evidence="1">
    <location>
        <begin position="137"/>
        <end position="157"/>
    </location>
</feature>
<feature type="transmembrane region" description="Helical" evidence="1">
    <location>
        <begin position="37"/>
        <end position="58"/>
    </location>
</feature>
<reference evidence="2" key="2">
    <citation type="submission" date="2021-04" db="EMBL/GenBank/DDBJ databases">
        <authorList>
            <person name="Gilroy R."/>
        </authorList>
    </citation>
    <scope>NUCLEOTIDE SEQUENCE</scope>
    <source>
        <strain evidence="2">421</strain>
    </source>
</reference>
<evidence type="ECO:0000313" key="3">
    <source>
        <dbReference type="Proteomes" id="UP000824205"/>
    </source>
</evidence>
<accession>A0A9D1UFT5</accession>
<sequence length="267" mass="31135">MEVVAQRVFEPFYMWLDIAFLVVYAGLLLYKKKYATVIVGFLAGILYQVVDYGIFHLATHSRSISEGHSLFWVLLWMSMSYGFTNFTWIWLWISKDKNLFEWTILILGWWLCCPLLTQTFGPHDDYITIQRTTGAYHGWMALILFVGYLGLIIWNVTRKKKGERANIPWLLAIGILVQFGWEVGLYLGGIRSAELTSIEEKIAPMIINSLLETNLGMPYIFVIFIAVSRRFTEKLKKRDRRLGFTERIIENNAEKVKDYENVSEYLA</sequence>
<organism evidence="2 3">
    <name type="scientific">Candidatus Eubacterium faecipullorum</name>
    <dbReference type="NCBI Taxonomy" id="2838571"/>
    <lineage>
        <taxon>Bacteria</taxon>
        <taxon>Bacillati</taxon>
        <taxon>Bacillota</taxon>
        <taxon>Clostridia</taxon>
        <taxon>Eubacteriales</taxon>
        <taxon>Eubacteriaceae</taxon>
        <taxon>Eubacterium</taxon>
    </lineage>
</organism>
<name>A0A9D1UFT5_9FIRM</name>
<feature type="transmembrane region" description="Helical" evidence="1">
    <location>
        <begin position="169"/>
        <end position="190"/>
    </location>
</feature>
<gene>
    <name evidence="2" type="ORF">IAA48_06935</name>
</gene>
<dbReference type="Proteomes" id="UP000824205">
    <property type="component" value="Unassembled WGS sequence"/>
</dbReference>
<dbReference type="EMBL" id="DXGE01000030">
    <property type="protein sequence ID" value="HIW86217.1"/>
    <property type="molecule type" value="Genomic_DNA"/>
</dbReference>
<keyword evidence="1" id="KW-0472">Membrane</keyword>
<feature type="transmembrane region" description="Helical" evidence="1">
    <location>
        <begin position="12"/>
        <end position="30"/>
    </location>
</feature>